<organism evidence="2 3">
    <name type="scientific">Turneriella parva (strain ATCC BAA-1111 / DSM 21527 / NCTC 11395 / H)</name>
    <name type="common">Leptospira parva</name>
    <dbReference type="NCBI Taxonomy" id="869212"/>
    <lineage>
        <taxon>Bacteria</taxon>
        <taxon>Pseudomonadati</taxon>
        <taxon>Spirochaetota</taxon>
        <taxon>Spirochaetia</taxon>
        <taxon>Leptospirales</taxon>
        <taxon>Leptospiraceae</taxon>
        <taxon>Turneriella</taxon>
    </lineage>
</organism>
<dbReference type="RefSeq" id="WP_014805145.1">
    <property type="nucleotide sequence ID" value="NC_018020.1"/>
</dbReference>
<dbReference type="HOGENOM" id="CLU_2450992_0_0_12"/>
<sequence>MRTTIDLPVDIYRKAKAEAALRGVKLRDMVVTSLSRELNRADSELGRAGAVRIDEFMASLDELSGQVGEAPASPLGRLMANRNTSPDSGAGAF</sequence>
<evidence type="ECO:0000256" key="1">
    <source>
        <dbReference type="SAM" id="MobiDB-lite"/>
    </source>
</evidence>
<dbReference type="Proteomes" id="UP000006048">
    <property type="component" value="Chromosome"/>
</dbReference>
<protein>
    <submittedName>
        <fullName evidence="2">Uncharacterized protein</fullName>
    </submittedName>
</protein>
<dbReference type="KEGG" id="tpx:Turpa_4035"/>
<dbReference type="EMBL" id="CP002959">
    <property type="protein sequence ID" value="AFM14669.1"/>
    <property type="molecule type" value="Genomic_DNA"/>
</dbReference>
<dbReference type="OrthoDB" id="338488at2"/>
<gene>
    <name evidence="2" type="ordered locus">Turpa_4035</name>
</gene>
<dbReference type="AlphaFoldDB" id="I4BBL2"/>
<proteinExistence type="predicted"/>
<evidence type="ECO:0000313" key="3">
    <source>
        <dbReference type="Proteomes" id="UP000006048"/>
    </source>
</evidence>
<feature type="region of interest" description="Disordered" evidence="1">
    <location>
        <begin position="71"/>
        <end position="93"/>
    </location>
</feature>
<dbReference type="STRING" id="869212.Turpa_4035"/>
<keyword evidence="3" id="KW-1185">Reference proteome</keyword>
<reference evidence="2 3" key="1">
    <citation type="submission" date="2012-06" db="EMBL/GenBank/DDBJ databases">
        <title>The complete chromosome of genome of Turneriella parva DSM 21527.</title>
        <authorList>
            <consortium name="US DOE Joint Genome Institute (JGI-PGF)"/>
            <person name="Lucas S."/>
            <person name="Han J."/>
            <person name="Lapidus A."/>
            <person name="Bruce D."/>
            <person name="Goodwin L."/>
            <person name="Pitluck S."/>
            <person name="Peters L."/>
            <person name="Kyrpides N."/>
            <person name="Mavromatis K."/>
            <person name="Ivanova N."/>
            <person name="Mikhailova N."/>
            <person name="Chertkov O."/>
            <person name="Detter J.C."/>
            <person name="Tapia R."/>
            <person name="Han C."/>
            <person name="Land M."/>
            <person name="Hauser L."/>
            <person name="Markowitz V."/>
            <person name="Cheng J.-F."/>
            <person name="Hugenholtz P."/>
            <person name="Woyke T."/>
            <person name="Wu D."/>
            <person name="Gronow S."/>
            <person name="Wellnitz S."/>
            <person name="Brambilla E."/>
            <person name="Klenk H.-P."/>
            <person name="Eisen J.A."/>
        </authorList>
    </citation>
    <scope>NUCLEOTIDE SEQUENCE [LARGE SCALE GENOMIC DNA]</scope>
    <source>
        <strain evidence="3">ATCC BAA-1111 / DSM 21527 / NCTC 11395 / H</strain>
    </source>
</reference>
<accession>I4BBL2</accession>
<name>I4BBL2_TURPD</name>
<evidence type="ECO:0000313" key="2">
    <source>
        <dbReference type="EMBL" id="AFM14669.1"/>
    </source>
</evidence>